<dbReference type="Proteomes" id="UP000798808">
    <property type="component" value="Unassembled WGS sequence"/>
</dbReference>
<sequence length="86" mass="9523">MIMELQRKYYKVTSAIIISLFMVSISYYQQVALQHISTLARKYLPKHAVIMASPSPAEQVPSVKVVSVYCTGDNAGAKDSSTVKKI</sequence>
<evidence type="ECO:0000256" key="1">
    <source>
        <dbReference type="SAM" id="Phobius"/>
    </source>
</evidence>
<proteinExistence type="predicted"/>
<reference evidence="2 3" key="1">
    <citation type="submission" date="2019-02" db="EMBL/GenBank/DDBJ databases">
        <authorList>
            <person name="Goldberg S.R."/>
            <person name="Haltli B.A."/>
            <person name="Correa H."/>
            <person name="Russell K.G."/>
        </authorList>
    </citation>
    <scope>NUCLEOTIDE SEQUENCE [LARGE SCALE GENOMIC DNA]</scope>
    <source>
        <strain evidence="2 3">JCM 16186</strain>
    </source>
</reference>
<comment type="caution">
    <text evidence="2">The sequence shown here is derived from an EMBL/GenBank/DDBJ whole genome shotgun (WGS) entry which is preliminary data.</text>
</comment>
<name>A0ABW9RYZ8_9BACT</name>
<evidence type="ECO:0000313" key="2">
    <source>
        <dbReference type="EMBL" id="MTI28443.1"/>
    </source>
</evidence>
<protein>
    <submittedName>
        <fullName evidence="2">Uncharacterized protein</fullName>
    </submittedName>
</protein>
<keyword evidence="1" id="KW-0812">Transmembrane</keyword>
<gene>
    <name evidence="2" type="ORF">E1163_26035</name>
</gene>
<keyword evidence="3" id="KW-1185">Reference proteome</keyword>
<evidence type="ECO:0000313" key="3">
    <source>
        <dbReference type="Proteomes" id="UP000798808"/>
    </source>
</evidence>
<keyword evidence="1" id="KW-0472">Membrane</keyword>
<dbReference type="EMBL" id="SMLW01000663">
    <property type="protein sequence ID" value="MTI28443.1"/>
    <property type="molecule type" value="Genomic_DNA"/>
</dbReference>
<dbReference type="RefSeq" id="WP_155175965.1">
    <property type="nucleotide sequence ID" value="NZ_BAAAFL010000012.1"/>
</dbReference>
<feature type="transmembrane region" description="Helical" evidence="1">
    <location>
        <begin position="12"/>
        <end position="29"/>
    </location>
</feature>
<keyword evidence="1" id="KW-1133">Transmembrane helix</keyword>
<organism evidence="2 3">
    <name type="scientific">Fulvivirga kasyanovii</name>
    <dbReference type="NCBI Taxonomy" id="396812"/>
    <lineage>
        <taxon>Bacteria</taxon>
        <taxon>Pseudomonadati</taxon>
        <taxon>Bacteroidota</taxon>
        <taxon>Cytophagia</taxon>
        <taxon>Cytophagales</taxon>
        <taxon>Fulvivirgaceae</taxon>
        <taxon>Fulvivirga</taxon>
    </lineage>
</organism>
<accession>A0ABW9RYZ8</accession>